<keyword evidence="8 9" id="KW-0238">DNA-binding</keyword>
<protein>
    <recommendedName>
        <fullName evidence="9">DNA primase large subunit</fullName>
    </recommendedName>
</protein>
<reference evidence="13" key="1">
    <citation type="submission" date="2020-05" db="EMBL/GenBank/DDBJ databases">
        <title>Phylogenomic resolution of chytrid fungi.</title>
        <authorList>
            <person name="Stajich J.E."/>
            <person name="Amses K."/>
            <person name="Simmons R."/>
            <person name="Seto K."/>
            <person name="Myers J."/>
            <person name="Bonds A."/>
            <person name="Quandt C.A."/>
            <person name="Barry K."/>
            <person name="Liu P."/>
            <person name="Grigoriev I."/>
            <person name="Longcore J.E."/>
            <person name="James T.Y."/>
        </authorList>
    </citation>
    <scope>NUCLEOTIDE SEQUENCE</scope>
    <source>
        <strain evidence="13">JEL0513</strain>
    </source>
</reference>
<dbReference type="EMBL" id="JADGJH010000112">
    <property type="protein sequence ID" value="KAJ3137623.1"/>
    <property type="molecule type" value="Genomic_DNA"/>
</dbReference>
<evidence type="ECO:0000256" key="7">
    <source>
        <dbReference type="ARBA" id="ARBA00023014"/>
    </source>
</evidence>
<feature type="binding site" evidence="10">
    <location>
        <position position="368"/>
    </location>
    <ligand>
        <name>[4Fe-4S] cluster</name>
        <dbReference type="ChEBI" id="CHEBI:49883"/>
    </ligand>
</feature>
<dbReference type="GO" id="GO:0006270">
    <property type="term" value="P:DNA replication initiation"/>
    <property type="evidence" value="ECO:0007669"/>
    <property type="project" value="TreeGrafter"/>
</dbReference>
<comment type="caution">
    <text evidence="13">The sequence shown here is derived from an EMBL/GenBank/DDBJ whole genome shotgun (WGS) entry which is preliminary data.</text>
</comment>
<dbReference type="PANTHER" id="PTHR10537">
    <property type="entry name" value="DNA PRIMASE LARGE SUBUNIT"/>
    <property type="match status" value="1"/>
</dbReference>
<dbReference type="GO" id="GO:0005658">
    <property type="term" value="C:alpha DNA polymerase:primase complex"/>
    <property type="evidence" value="ECO:0007669"/>
    <property type="project" value="UniProtKB-ARBA"/>
</dbReference>
<keyword evidence="2 9" id="KW-0004">4Fe-4S</keyword>
<keyword evidence="3 9" id="KW-0639">Primosome</keyword>
<sequence length="521" mass="57893">MNNNTKRSRTDAASRKVTTEFPFRLNWYSDLPTAEVSLADFETYALNRLKVLKAIENASVRNRNAEDTKQIVRAACEKYLRLEPNHPAPTPEDNRRIAAQRRMDQQSHFILRLAFCRTEDNRAWFVKHETALFKFRYDDEMLSDREIWISQQSLSAAAITSQERAAISADLTCLFPSNFDMKFYKVPFEHVLSLVARRAVVVKNGFAYVPGTEYSTLVTNAFKSSLTTQLESFARALPRMDEDDRLVPILNSIARQCAMRDYTGTEGQNGDTLTANDIDGLVPQGHFPLCMSNLHAHLKADGHLKHSGRLQFGLFLKGTGLPLEEALVYWRRAFNKLTDDKFSKEYAYNIRFNYGKEGSRKDYAPYSCSKIIMSNHPAAGDHHGCPFRHATPESLKGMVLKAGASEAAALDIARLSKEGHYQIACTKLFEVTRAPAIARARIAVAAAASASGSDAAAAAVAAAVAGGNESVNIGIVDIIEHPNQWFDMSYRGTDAGKRRGAKKQLDQDNDGGAAGPMDIDR</sequence>
<dbReference type="InterPro" id="IPR058560">
    <property type="entry name" value="DNA_primase_C"/>
</dbReference>
<dbReference type="Gene3D" id="1.20.930.80">
    <property type="match status" value="1"/>
</dbReference>
<dbReference type="GO" id="GO:0051539">
    <property type="term" value="F:4 iron, 4 sulfur cluster binding"/>
    <property type="evidence" value="ECO:0007669"/>
    <property type="project" value="UniProtKB-UniRule"/>
</dbReference>
<evidence type="ECO:0000256" key="2">
    <source>
        <dbReference type="ARBA" id="ARBA00022485"/>
    </source>
</evidence>
<dbReference type="GO" id="GO:0003677">
    <property type="term" value="F:DNA binding"/>
    <property type="evidence" value="ECO:0007669"/>
    <property type="project" value="UniProtKB-UniRule"/>
</dbReference>
<evidence type="ECO:0000256" key="3">
    <source>
        <dbReference type="ARBA" id="ARBA00022515"/>
    </source>
</evidence>
<keyword evidence="6 9" id="KW-0408">Iron</keyword>
<evidence type="ECO:0000256" key="1">
    <source>
        <dbReference type="ARBA" id="ARBA00010564"/>
    </source>
</evidence>
<dbReference type="AlphaFoldDB" id="A0AAD5TDS5"/>
<comment type="function">
    <text evidence="9">DNA primase is the polymerase that synthesizes small RNA primers for the Okazaki fragments made during discontinuous DNA replication.</text>
</comment>
<dbReference type="InterPro" id="IPR007238">
    <property type="entry name" value="DNA_primase_lsu_euk/arc"/>
</dbReference>
<evidence type="ECO:0000256" key="8">
    <source>
        <dbReference type="ARBA" id="ARBA00023125"/>
    </source>
</evidence>
<feature type="binding site" evidence="10">
    <location>
        <position position="290"/>
    </location>
    <ligand>
        <name>[4Fe-4S] cluster</name>
        <dbReference type="ChEBI" id="CHEBI:49883"/>
    </ligand>
</feature>
<dbReference type="GO" id="GO:0046872">
    <property type="term" value="F:metal ion binding"/>
    <property type="evidence" value="ECO:0007669"/>
    <property type="project" value="UniProtKB-UniRule"/>
</dbReference>
<evidence type="ECO:0000256" key="4">
    <source>
        <dbReference type="ARBA" id="ARBA00022705"/>
    </source>
</evidence>
<keyword evidence="7 9" id="KW-0411">Iron-sulfur</keyword>
<evidence type="ECO:0000313" key="14">
    <source>
        <dbReference type="Proteomes" id="UP001211907"/>
    </source>
</evidence>
<accession>A0AAD5TDS5</accession>
<evidence type="ECO:0000256" key="9">
    <source>
        <dbReference type="PIRNR" id="PIRNR009449"/>
    </source>
</evidence>
<dbReference type="CDD" id="cd07322">
    <property type="entry name" value="PriL_PriS_Eukaryotic"/>
    <property type="match status" value="1"/>
</dbReference>
<feature type="region of interest" description="Disordered" evidence="11">
    <location>
        <begin position="490"/>
        <end position="521"/>
    </location>
</feature>
<keyword evidence="5 9" id="KW-0479">Metal-binding</keyword>
<feature type="binding site" evidence="10">
    <location>
        <position position="425"/>
    </location>
    <ligand>
        <name>[4Fe-4S] cluster</name>
        <dbReference type="ChEBI" id="CHEBI:49883"/>
    </ligand>
</feature>
<keyword evidence="14" id="KW-1185">Reference proteome</keyword>
<evidence type="ECO:0000256" key="11">
    <source>
        <dbReference type="SAM" id="MobiDB-lite"/>
    </source>
</evidence>
<comment type="cofactor">
    <cofactor evidence="9">
        <name>[4Fe-4S] cluster</name>
        <dbReference type="ChEBI" id="CHEBI:49883"/>
    </cofactor>
    <text evidence="9">Binds 1 [4Fe-4S] cluster.</text>
</comment>
<evidence type="ECO:0000313" key="13">
    <source>
        <dbReference type="EMBL" id="KAJ3137623.1"/>
    </source>
</evidence>
<feature type="binding site" evidence="10">
    <location>
        <position position="385"/>
    </location>
    <ligand>
        <name>[4Fe-4S] cluster</name>
        <dbReference type="ChEBI" id="CHEBI:49883"/>
    </ligand>
</feature>
<keyword evidence="4 9" id="KW-0235">DNA replication</keyword>
<dbReference type="PIRSF" id="PIRSF009449">
    <property type="entry name" value="DNA_primase_large_subunit"/>
    <property type="match status" value="1"/>
</dbReference>
<evidence type="ECO:0000256" key="10">
    <source>
        <dbReference type="PIRSR" id="PIRSR009449-1"/>
    </source>
</evidence>
<dbReference type="Pfam" id="PF04104">
    <property type="entry name" value="DNA_primase_lrg"/>
    <property type="match status" value="1"/>
</dbReference>
<name>A0AAD5TDS5_9FUNG</name>
<organism evidence="13 14">
    <name type="scientific">Physocladia obscura</name>
    <dbReference type="NCBI Taxonomy" id="109957"/>
    <lineage>
        <taxon>Eukaryota</taxon>
        <taxon>Fungi</taxon>
        <taxon>Fungi incertae sedis</taxon>
        <taxon>Chytridiomycota</taxon>
        <taxon>Chytridiomycota incertae sedis</taxon>
        <taxon>Chytridiomycetes</taxon>
        <taxon>Chytridiales</taxon>
        <taxon>Chytriomycetaceae</taxon>
        <taxon>Physocladia</taxon>
    </lineage>
</organism>
<evidence type="ECO:0000256" key="5">
    <source>
        <dbReference type="ARBA" id="ARBA00022723"/>
    </source>
</evidence>
<feature type="domain" description="DNA primase large subunit C-terminal" evidence="12">
    <location>
        <begin position="282"/>
        <end position="434"/>
    </location>
</feature>
<evidence type="ECO:0000259" key="12">
    <source>
        <dbReference type="Pfam" id="PF04104"/>
    </source>
</evidence>
<gene>
    <name evidence="13" type="ORF">HK100_000598</name>
</gene>
<proteinExistence type="inferred from homology"/>
<dbReference type="Pfam" id="PF26466">
    <property type="entry name" value="DNA_primase_lrg_N"/>
    <property type="match status" value="1"/>
</dbReference>
<dbReference type="InterPro" id="IPR016558">
    <property type="entry name" value="DNA_primase_lsu_euk"/>
</dbReference>
<dbReference type="Proteomes" id="UP001211907">
    <property type="component" value="Unassembled WGS sequence"/>
</dbReference>
<evidence type="ECO:0000256" key="6">
    <source>
        <dbReference type="ARBA" id="ARBA00023004"/>
    </source>
</evidence>
<dbReference type="GO" id="GO:0006269">
    <property type="term" value="P:DNA replication, synthesis of primer"/>
    <property type="evidence" value="ECO:0007669"/>
    <property type="project" value="UniProtKB-KW"/>
</dbReference>
<comment type="similarity">
    <text evidence="1 9">Belongs to the eukaryotic-type primase large subunit family.</text>
</comment>
<dbReference type="PANTHER" id="PTHR10537:SF3">
    <property type="entry name" value="DNA PRIMASE LARGE SUBUNIT"/>
    <property type="match status" value="1"/>
</dbReference>